<dbReference type="SUPFAM" id="SSF52540">
    <property type="entry name" value="P-loop containing nucleoside triphosphate hydrolases"/>
    <property type="match status" value="1"/>
</dbReference>
<gene>
    <name evidence="3" type="ORF">HB847_04040</name>
</gene>
<keyword evidence="2" id="KW-0067">ATP-binding</keyword>
<dbReference type="PANTHER" id="PTHR32309">
    <property type="entry name" value="TYROSINE-PROTEIN KINASE"/>
    <property type="match status" value="1"/>
</dbReference>
<proteinExistence type="predicted"/>
<dbReference type="AlphaFoldDB" id="A0A841Y2S1"/>
<dbReference type="Proteomes" id="UP000591929">
    <property type="component" value="Unassembled WGS sequence"/>
</dbReference>
<keyword evidence="3" id="KW-0808">Transferase</keyword>
<comment type="caution">
    <text evidence="3">The sequence shown here is derived from an EMBL/GenBank/DDBJ whole genome shotgun (WGS) entry which is preliminary data.</text>
</comment>
<dbReference type="InterPro" id="IPR050445">
    <property type="entry name" value="Bact_polysacc_biosynth/exp"/>
</dbReference>
<dbReference type="GO" id="GO:0004713">
    <property type="term" value="F:protein tyrosine kinase activity"/>
    <property type="evidence" value="ECO:0007669"/>
    <property type="project" value="TreeGrafter"/>
</dbReference>
<dbReference type="RefSeq" id="WP_185376195.1">
    <property type="nucleotide sequence ID" value="NZ_JAARPL010000002.1"/>
</dbReference>
<dbReference type="CDD" id="cd05387">
    <property type="entry name" value="BY-kinase"/>
    <property type="match status" value="1"/>
</dbReference>
<evidence type="ECO:0000313" key="4">
    <source>
        <dbReference type="Proteomes" id="UP000591929"/>
    </source>
</evidence>
<dbReference type="EMBL" id="JAARPL010000002">
    <property type="protein sequence ID" value="MBC1371530.1"/>
    <property type="molecule type" value="Genomic_DNA"/>
</dbReference>
<accession>A0A841Y2S1</accession>
<keyword evidence="1" id="KW-0547">Nucleotide-binding</keyword>
<dbReference type="InterPro" id="IPR005702">
    <property type="entry name" value="Wzc-like_C"/>
</dbReference>
<dbReference type="Gene3D" id="3.40.50.300">
    <property type="entry name" value="P-loop containing nucleotide triphosphate hydrolases"/>
    <property type="match status" value="1"/>
</dbReference>
<dbReference type="InterPro" id="IPR027417">
    <property type="entry name" value="P-loop_NTPase"/>
</dbReference>
<evidence type="ECO:0000256" key="2">
    <source>
        <dbReference type="ARBA" id="ARBA00022840"/>
    </source>
</evidence>
<dbReference type="NCBIfam" id="TIGR01007">
    <property type="entry name" value="eps_fam"/>
    <property type="match status" value="1"/>
</dbReference>
<keyword evidence="3" id="KW-0418">Kinase</keyword>
<dbReference type="InterPro" id="IPR033756">
    <property type="entry name" value="YlxH/NBP35"/>
</dbReference>
<sequence>MKNYKTITTGKHADFYKEKFYSIQTNIQFLLKRQNIRNILITSSNMGEGKSLTSANTALAFSDRGYKVLLIDADLHRPSLKKYFGRRGMTGLMDYFDGMPLVEAIDHLEDTRVDLLMTGVLPPNPTEWLDSDEMTQLLKEAQAMYDLVIIDAPPILPITDSRLLSAKCDAVLFVALNKKTKKSDVIQAKKYLEMAEANVIGTILNGVETTNKNREGYYYK</sequence>
<dbReference type="GO" id="GO:0005886">
    <property type="term" value="C:plasma membrane"/>
    <property type="evidence" value="ECO:0007669"/>
    <property type="project" value="TreeGrafter"/>
</dbReference>
<name>A0A841Y2S1_9LIST</name>
<dbReference type="PANTHER" id="PTHR32309:SF13">
    <property type="entry name" value="FERRIC ENTEROBACTIN TRANSPORT PROTEIN FEPE"/>
    <property type="match status" value="1"/>
</dbReference>
<dbReference type="Pfam" id="PF10609">
    <property type="entry name" value="ParA"/>
    <property type="match status" value="1"/>
</dbReference>
<dbReference type="GO" id="GO:0005524">
    <property type="term" value="F:ATP binding"/>
    <property type="evidence" value="ECO:0007669"/>
    <property type="project" value="UniProtKB-KW"/>
</dbReference>
<evidence type="ECO:0000313" key="3">
    <source>
        <dbReference type="EMBL" id="MBC1371530.1"/>
    </source>
</evidence>
<reference evidence="3 4" key="1">
    <citation type="submission" date="2020-03" db="EMBL/GenBank/DDBJ databases">
        <title>Soil Listeria distribution.</title>
        <authorList>
            <person name="Liao J."/>
            <person name="Wiedmann M."/>
        </authorList>
    </citation>
    <scope>NUCLEOTIDE SEQUENCE [LARGE SCALE GENOMIC DNA]</scope>
    <source>
        <strain evidence="3 4">FSL L7-1681</strain>
    </source>
</reference>
<organism evidence="3 4">
    <name type="scientific">Listeria booriae</name>
    <dbReference type="NCBI Taxonomy" id="1552123"/>
    <lineage>
        <taxon>Bacteria</taxon>
        <taxon>Bacillati</taxon>
        <taxon>Bacillota</taxon>
        <taxon>Bacilli</taxon>
        <taxon>Bacillales</taxon>
        <taxon>Listeriaceae</taxon>
        <taxon>Listeria</taxon>
    </lineage>
</organism>
<protein>
    <submittedName>
        <fullName evidence="3">CpsD/CapB family tyrosine-protein kinase</fullName>
    </submittedName>
</protein>
<evidence type="ECO:0000256" key="1">
    <source>
        <dbReference type="ARBA" id="ARBA00022741"/>
    </source>
</evidence>